<proteinExistence type="predicted"/>
<evidence type="ECO:0008006" key="3">
    <source>
        <dbReference type="Google" id="ProtNLM"/>
    </source>
</evidence>
<reference evidence="1 2" key="1">
    <citation type="submission" date="2024-03" db="EMBL/GenBank/DDBJ databases">
        <title>Human intestinal bacterial collection.</title>
        <authorList>
            <person name="Pauvert C."/>
            <person name="Hitch T.C.A."/>
            <person name="Clavel T."/>
        </authorList>
    </citation>
    <scope>NUCLEOTIDE SEQUENCE [LARGE SCALE GENOMIC DNA]</scope>
    <source>
        <strain evidence="1 2">CLA-AA-H95</strain>
    </source>
</reference>
<dbReference type="EMBL" id="JBBMEI010000005">
    <property type="protein sequence ID" value="MEQ2357323.1"/>
    <property type="molecule type" value="Genomic_DNA"/>
</dbReference>
<comment type="caution">
    <text evidence="1">The sequence shown here is derived from an EMBL/GenBank/DDBJ whole genome shotgun (WGS) entry which is preliminary data.</text>
</comment>
<name>A0ABV1AGN6_9FIRM</name>
<protein>
    <recommendedName>
        <fullName evidence="3">Alternate signal-mediated exported protein, CPF_0494 family</fullName>
    </recommendedName>
</protein>
<gene>
    <name evidence="1" type="ORF">WMO75_03015</name>
</gene>
<dbReference type="Proteomes" id="UP001446032">
    <property type="component" value="Unassembled WGS sequence"/>
</dbReference>
<sequence>MNETKNNSVKALKKQMAAAVAMVCVAAVALGSSTYAWFASNNSVKAEKMNVTATADVKFLEIQNVGTNFTGGTIAVDADKAGSKTDYKLSPVTPMQLTATDKTGTETTALDVKTTGTNGTDGYGDGLAWKWTTASSGTASAKGAEAEWKNADVTSDTAKYYLLNNFKFRMTVKDVTTTKLYASEVTLDDTITSKAMDEAVRVMIVGANGIQIYDAGAKTWSYFNADGTAYTGDTAEFGLINTVAYQEVNEDNQAVKVFVYYEGDDAELYTANLNSLKGVTANITFTTR</sequence>
<dbReference type="RefSeq" id="WP_349077587.1">
    <property type="nucleotide sequence ID" value="NZ_JBBMEI010000005.1"/>
</dbReference>
<organism evidence="1 2">
    <name type="scientific">Blautia intestinihominis</name>
    <dbReference type="NCBI Taxonomy" id="3133152"/>
    <lineage>
        <taxon>Bacteria</taxon>
        <taxon>Bacillati</taxon>
        <taxon>Bacillota</taxon>
        <taxon>Clostridia</taxon>
        <taxon>Lachnospirales</taxon>
        <taxon>Lachnospiraceae</taxon>
        <taxon>Blautia</taxon>
    </lineage>
</organism>
<accession>A0ABV1AGN6</accession>
<evidence type="ECO:0000313" key="1">
    <source>
        <dbReference type="EMBL" id="MEQ2357323.1"/>
    </source>
</evidence>
<evidence type="ECO:0000313" key="2">
    <source>
        <dbReference type="Proteomes" id="UP001446032"/>
    </source>
</evidence>
<keyword evidence="2" id="KW-1185">Reference proteome</keyword>